<reference evidence="2" key="1">
    <citation type="journal article" date="2024" name="Proc. Natl. Acad. Sci. U.S.A.">
        <title>Extraordinary preservation of gene collinearity over three hundred million years revealed in homosporous lycophytes.</title>
        <authorList>
            <person name="Li C."/>
            <person name="Wickell D."/>
            <person name="Kuo L.Y."/>
            <person name="Chen X."/>
            <person name="Nie B."/>
            <person name="Liao X."/>
            <person name="Peng D."/>
            <person name="Ji J."/>
            <person name="Jenkins J."/>
            <person name="Williams M."/>
            <person name="Shu S."/>
            <person name="Plott C."/>
            <person name="Barry K."/>
            <person name="Rajasekar S."/>
            <person name="Grimwood J."/>
            <person name="Han X."/>
            <person name="Sun S."/>
            <person name="Hou Z."/>
            <person name="He W."/>
            <person name="Dai G."/>
            <person name="Sun C."/>
            <person name="Schmutz J."/>
            <person name="Leebens-Mack J.H."/>
            <person name="Li F.W."/>
            <person name="Wang L."/>
        </authorList>
    </citation>
    <scope>NUCLEOTIDE SEQUENCE [LARGE SCALE GENOMIC DNA]</scope>
    <source>
        <strain evidence="2">cv. PW_Plant_1</strain>
    </source>
</reference>
<comment type="caution">
    <text evidence="1">The sequence shown here is derived from an EMBL/GenBank/DDBJ whole genome shotgun (WGS) entry which is preliminary data.</text>
</comment>
<keyword evidence="2" id="KW-1185">Reference proteome</keyword>
<accession>A0ACC2AT46</accession>
<protein>
    <submittedName>
        <fullName evidence="1">Uncharacterized protein</fullName>
    </submittedName>
</protein>
<evidence type="ECO:0000313" key="2">
    <source>
        <dbReference type="Proteomes" id="UP001162992"/>
    </source>
</evidence>
<dbReference type="EMBL" id="CM055110">
    <property type="protein sequence ID" value="KAJ7520669.1"/>
    <property type="molecule type" value="Genomic_DNA"/>
</dbReference>
<proteinExistence type="predicted"/>
<name>A0ACC2AT46_DIPCM</name>
<gene>
    <name evidence="1" type="ORF">O6H91_19G016500</name>
</gene>
<evidence type="ECO:0000313" key="1">
    <source>
        <dbReference type="EMBL" id="KAJ7520669.1"/>
    </source>
</evidence>
<sequence>MEPIEEHICLNSKCKSSSSASWKRGWHLRSGLHADLCESCGLAFEESRFCETFHVNDSGWRTCTMCGKRVHCGCIASTNSYVLLDTGGVTCTSCTKEGLLIMQGRQQLDNRVSSPIFPQKLVSDQIRTQLNEIVARAANAEVVQRHSKGFQEVCTPISVGAGNTGSLDGRVQKKALLCTSSDTVRVVPDGDNACQDLIAQEKNIKIDDVSEANRHTVALEMMVANSNVSLELENLASSFGSMSRDIWETIPSHSGVSLHRSRQRQILPHPPTSSVSVHKEAVIQSETAGDPPGLTRAGRAHGEGKGRSQLLPRYMPRITDQEMTQIMSGDENAIFTPLFEKMLSASDAGRIGRLVLPKACAEAYFPSISVPEGQPLDIHDITGKKWTFQFRYWPNNNSRMYVLEGVTPCIQHMGLQAGDTVTFSRLDPEGKLVMGYRKASASSSQDPHATPRSVRNAHRHPDLQSMSSEKEGSVGNNLNRSIALDAGYGWSKSDKMFSKEKGSAIIQALLLADKKRGRPLGSKSKRLRIDSDDALELKTTWEEAQELLRPPPGVVPSIVTIDGHEFEEYEDPPVLSKQTIFTTGESGEQDQWIQCDDCLKWRKVPFDAVVHTRWTCSDNHWDQQRATCSSPREVSELELSQLSFTTGLQPEPMRLWDLTKLSTPNQ</sequence>
<organism evidence="1 2">
    <name type="scientific">Diphasiastrum complanatum</name>
    <name type="common">Issler's clubmoss</name>
    <name type="synonym">Lycopodium complanatum</name>
    <dbReference type="NCBI Taxonomy" id="34168"/>
    <lineage>
        <taxon>Eukaryota</taxon>
        <taxon>Viridiplantae</taxon>
        <taxon>Streptophyta</taxon>
        <taxon>Embryophyta</taxon>
        <taxon>Tracheophyta</taxon>
        <taxon>Lycopodiopsida</taxon>
        <taxon>Lycopodiales</taxon>
        <taxon>Lycopodiaceae</taxon>
        <taxon>Lycopodioideae</taxon>
        <taxon>Diphasiastrum</taxon>
    </lineage>
</organism>
<dbReference type="Proteomes" id="UP001162992">
    <property type="component" value="Chromosome 19"/>
</dbReference>